<accession>A0A9W4NPC8</accession>
<feature type="compositionally biased region" description="Polar residues" evidence="1">
    <location>
        <begin position="343"/>
        <end position="367"/>
    </location>
</feature>
<dbReference type="InterPro" id="IPR004354">
    <property type="entry name" value="Meiotic_Rec114"/>
</dbReference>
<sequence length="434" mass="47846">MQHLQPAVLPQVIHFTVAKFSHTNTLVDHVGPLNWIHIIGGDLHCVFEKLVDVGSTPSRLILKVLRGDVMLEQVDLVYLARNMPMPAQLTPTPKSRFAVVVKLPCIAVKYPYNDTHVSIPRVNSYLFALADIYTTNLQIRRFQIKFATERDYLTALALLSESNCPITESNASIPATRHAPSVSSWTSGNMSSITPAAVNTATNAHAGSGFRFGAGMIASGGTTPLRASSPASTVSYAPRCGPLPPTIFRPTLNMQPVALGKPLQEPLPIQDMSYSSQEFPNSQLSTVSAIHDIDQLNQMLPPKRNLPFTKPTAKRPLPANGTLQKRTPQEEIPASSQPPQPSNEPTCSGFPESQSQNLSQVASQPTEKQNHEPRPRPAPFVADDQIIEYLASPTPERLVFLENWMCELLEDDNFMTLCQDVEGTWRRFALGQRR</sequence>
<evidence type="ECO:0000313" key="3">
    <source>
        <dbReference type="Proteomes" id="UP001152646"/>
    </source>
</evidence>
<organism evidence="2 3">
    <name type="scientific">Penicillium salamii</name>
    <dbReference type="NCBI Taxonomy" id="1612424"/>
    <lineage>
        <taxon>Eukaryota</taxon>
        <taxon>Fungi</taxon>
        <taxon>Dikarya</taxon>
        <taxon>Ascomycota</taxon>
        <taxon>Pezizomycotina</taxon>
        <taxon>Eurotiomycetes</taxon>
        <taxon>Eurotiomycetidae</taxon>
        <taxon>Eurotiales</taxon>
        <taxon>Aspergillaceae</taxon>
        <taxon>Penicillium</taxon>
    </lineage>
</organism>
<evidence type="ECO:0000313" key="2">
    <source>
        <dbReference type="EMBL" id="CAG8400612.1"/>
    </source>
</evidence>
<feature type="region of interest" description="Disordered" evidence="1">
    <location>
        <begin position="300"/>
        <end position="379"/>
    </location>
</feature>
<dbReference type="AlphaFoldDB" id="A0A9W4NPC8"/>
<dbReference type="Pfam" id="PF03525">
    <property type="entry name" value="Meiotic_rec114"/>
    <property type="match status" value="1"/>
</dbReference>
<dbReference type="Proteomes" id="UP001152646">
    <property type="component" value="Unassembled WGS sequence"/>
</dbReference>
<name>A0A9W4NPC8_9EURO</name>
<protein>
    <submittedName>
        <fullName evidence="2">Uncharacterized protein</fullName>
    </submittedName>
</protein>
<reference evidence="2" key="1">
    <citation type="submission" date="2021-07" db="EMBL/GenBank/DDBJ databases">
        <authorList>
            <person name="Branca A.L. A."/>
        </authorList>
    </citation>
    <scope>NUCLEOTIDE SEQUENCE</scope>
</reference>
<evidence type="ECO:0000256" key="1">
    <source>
        <dbReference type="SAM" id="MobiDB-lite"/>
    </source>
</evidence>
<comment type="caution">
    <text evidence="2">The sequence shown here is derived from an EMBL/GenBank/DDBJ whole genome shotgun (WGS) entry which is preliminary data.</text>
</comment>
<dbReference type="EMBL" id="CAJVPA010000206">
    <property type="protein sequence ID" value="CAG8400612.1"/>
    <property type="molecule type" value="Genomic_DNA"/>
</dbReference>
<dbReference type="OrthoDB" id="5360255at2759"/>
<dbReference type="GO" id="GO:0007131">
    <property type="term" value="P:reciprocal meiotic recombination"/>
    <property type="evidence" value="ECO:0007669"/>
    <property type="project" value="InterPro"/>
</dbReference>
<gene>
    <name evidence="2" type="ORF">PSALAMII_LOCUS8060</name>
</gene>
<proteinExistence type="predicted"/>